<organism evidence="1 2">
    <name type="scientific">Camellia lanceoleosa</name>
    <dbReference type="NCBI Taxonomy" id="1840588"/>
    <lineage>
        <taxon>Eukaryota</taxon>
        <taxon>Viridiplantae</taxon>
        <taxon>Streptophyta</taxon>
        <taxon>Embryophyta</taxon>
        <taxon>Tracheophyta</taxon>
        <taxon>Spermatophyta</taxon>
        <taxon>Magnoliopsida</taxon>
        <taxon>eudicotyledons</taxon>
        <taxon>Gunneridae</taxon>
        <taxon>Pentapetalae</taxon>
        <taxon>asterids</taxon>
        <taxon>Ericales</taxon>
        <taxon>Theaceae</taxon>
        <taxon>Camellia</taxon>
    </lineage>
</organism>
<protein>
    <submittedName>
        <fullName evidence="1">Uncharacterized protein</fullName>
    </submittedName>
</protein>
<sequence>MLHAVHFLIELCGMMLFIMSNELMLFRFLIFATWILPFAGPLLIGTVANNLVIKDPENKKVKAMDRNAIFVVTVNFWFIYHVKF</sequence>
<proteinExistence type="predicted"/>
<reference evidence="1 2" key="1">
    <citation type="journal article" date="2022" name="Plant J.">
        <title>Chromosome-level genome of Camellia lanceoleosa provides a valuable resource for understanding genome evolution and self-incompatibility.</title>
        <authorList>
            <person name="Gong W."/>
            <person name="Xiao S."/>
            <person name="Wang L."/>
            <person name="Liao Z."/>
            <person name="Chang Y."/>
            <person name="Mo W."/>
            <person name="Hu G."/>
            <person name="Li W."/>
            <person name="Zhao G."/>
            <person name="Zhu H."/>
            <person name="Hu X."/>
            <person name="Ji K."/>
            <person name="Xiang X."/>
            <person name="Song Q."/>
            <person name="Yuan D."/>
            <person name="Jin S."/>
            <person name="Zhang L."/>
        </authorList>
    </citation>
    <scope>NUCLEOTIDE SEQUENCE [LARGE SCALE GENOMIC DNA]</scope>
    <source>
        <strain evidence="1">SQ_2022a</strain>
    </source>
</reference>
<comment type="caution">
    <text evidence="1">The sequence shown here is derived from an EMBL/GenBank/DDBJ whole genome shotgun (WGS) entry which is preliminary data.</text>
</comment>
<name>A0ACC0HLD5_9ERIC</name>
<evidence type="ECO:0000313" key="2">
    <source>
        <dbReference type="Proteomes" id="UP001060215"/>
    </source>
</evidence>
<gene>
    <name evidence="1" type="ORF">LOK49_LG05G00372</name>
</gene>
<evidence type="ECO:0000313" key="1">
    <source>
        <dbReference type="EMBL" id="KAI8013275.1"/>
    </source>
</evidence>
<dbReference type="EMBL" id="CM045761">
    <property type="protein sequence ID" value="KAI8013275.1"/>
    <property type="molecule type" value="Genomic_DNA"/>
</dbReference>
<dbReference type="Proteomes" id="UP001060215">
    <property type="component" value="Chromosome 4"/>
</dbReference>
<accession>A0ACC0HLD5</accession>
<keyword evidence="2" id="KW-1185">Reference proteome</keyword>